<accession>A0ABQ9YB06</accession>
<evidence type="ECO:0000313" key="2">
    <source>
        <dbReference type="EMBL" id="KAK2960957.1"/>
    </source>
</evidence>
<organism evidence="2 3">
    <name type="scientific">Blattamonas nauphoetae</name>
    <dbReference type="NCBI Taxonomy" id="2049346"/>
    <lineage>
        <taxon>Eukaryota</taxon>
        <taxon>Metamonada</taxon>
        <taxon>Preaxostyla</taxon>
        <taxon>Oxymonadida</taxon>
        <taxon>Blattamonas</taxon>
    </lineage>
</organism>
<sequence>MKISVDPLPTSTLVSNFIDDVPTPSASHCNVSAFGGCGPSHSPTAPNLTPCIATFLTVSVCDCFLIVVSNGALTKIHSHHDFANHQSSPALPQHSGSGSPKTTDRCDGDWEGWDDAVAEFMTVLDAGSFLTHALPLPSASPLPPIPSHSPLPPSHPYPPTPLCLSLTTHALLLPSASPSPPTPSHSPLPLPSHPHPPTPLSICLSTHHSRCGACWWLFFRRGTSAHIDYLNPSGVCQCALRRVSE</sequence>
<evidence type="ECO:0000256" key="1">
    <source>
        <dbReference type="SAM" id="MobiDB-lite"/>
    </source>
</evidence>
<feature type="compositionally biased region" description="Polar residues" evidence="1">
    <location>
        <begin position="84"/>
        <end position="101"/>
    </location>
</feature>
<protein>
    <submittedName>
        <fullName evidence="2">Uncharacterized protein</fullName>
    </submittedName>
</protein>
<gene>
    <name evidence="2" type="ORF">BLNAU_4044</name>
</gene>
<evidence type="ECO:0000313" key="3">
    <source>
        <dbReference type="Proteomes" id="UP001281761"/>
    </source>
</evidence>
<feature type="compositionally biased region" description="Pro residues" evidence="1">
    <location>
        <begin position="177"/>
        <end position="193"/>
    </location>
</feature>
<feature type="region of interest" description="Disordered" evidence="1">
    <location>
        <begin position="84"/>
        <end position="106"/>
    </location>
</feature>
<dbReference type="Proteomes" id="UP001281761">
    <property type="component" value="Unassembled WGS sequence"/>
</dbReference>
<proteinExistence type="predicted"/>
<reference evidence="2 3" key="1">
    <citation type="journal article" date="2022" name="bioRxiv">
        <title>Genomics of Preaxostyla Flagellates Illuminates Evolutionary Transitions and the Path Towards Mitochondrial Loss.</title>
        <authorList>
            <person name="Novak L.V.F."/>
            <person name="Treitli S.C."/>
            <person name="Pyrih J."/>
            <person name="Halakuc P."/>
            <person name="Pipaliya S.V."/>
            <person name="Vacek V."/>
            <person name="Brzon O."/>
            <person name="Soukal P."/>
            <person name="Eme L."/>
            <person name="Dacks J.B."/>
            <person name="Karnkowska A."/>
            <person name="Elias M."/>
            <person name="Hampl V."/>
        </authorList>
    </citation>
    <scope>NUCLEOTIDE SEQUENCE [LARGE SCALE GENOMIC DNA]</scope>
    <source>
        <strain evidence="2">NAU3</strain>
        <tissue evidence="2">Gut</tissue>
    </source>
</reference>
<feature type="region of interest" description="Disordered" evidence="1">
    <location>
        <begin position="174"/>
        <end position="193"/>
    </location>
</feature>
<keyword evidence="3" id="KW-1185">Reference proteome</keyword>
<dbReference type="EMBL" id="JARBJD010000019">
    <property type="protein sequence ID" value="KAK2960957.1"/>
    <property type="molecule type" value="Genomic_DNA"/>
</dbReference>
<comment type="caution">
    <text evidence="2">The sequence shown here is derived from an EMBL/GenBank/DDBJ whole genome shotgun (WGS) entry which is preliminary data.</text>
</comment>
<name>A0ABQ9YB06_9EUKA</name>